<dbReference type="InterPro" id="IPR052564">
    <property type="entry name" value="N-acetyltrans/Recomb-assoc"/>
</dbReference>
<evidence type="ECO:0000256" key="1">
    <source>
        <dbReference type="SAM" id="Phobius"/>
    </source>
</evidence>
<dbReference type="InterPro" id="IPR016181">
    <property type="entry name" value="Acyl_CoA_acyltransferase"/>
</dbReference>
<dbReference type="Gene3D" id="3.40.630.30">
    <property type="match status" value="1"/>
</dbReference>
<keyword evidence="4" id="KW-1185">Reference proteome</keyword>
<evidence type="ECO:0000313" key="3">
    <source>
        <dbReference type="EMBL" id="TBW56668.1"/>
    </source>
</evidence>
<dbReference type="Pfam" id="PF13673">
    <property type="entry name" value="Acetyltransf_10"/>
    <property type="match status" value="1"/>
</dbReference>
<sequence length="210" mass="24221">MTAINIFLHHYFDDTGLLYPSGSKTNVFYVILWFIFLANFLTDRENNMARRTTHFAIRRFRPEFDCAAVGALYRQSITELGAASYEQAVIEVWRKWGENTQAIALTLSQGQTLIAQHSGRIAGFAQRHPDNHINMLYVHPDFARRGIASALLEELLISARRERVRELSVNASRVSRSLFEKHGFKAGEAEWVERENLKIERFPMTFALKD</sequence>
<dbReference type="PANTHER" id="PTHR43451">
    <property type="entry name" value="ACETYLTRANSFERASE (GNAT) FAMILY PROTEIN"/>
    <property type="match status" value="1"/>
</dbReference>
<dbReference type="CDD" id="cd04301">
    <property type="entry name" value="NAT_SF"/>
    <property type="match status" value="1"/>
</dbReference>
<name>A0ABY1ZP02_9GAMM</name>
<comment type="caution">
    <text evidence="3">The sequence shown here is derived from an EMBL/GenBank/DDBJ whole genome shotgun (WGS) entry which is preliminary data.</text>
</comment>
<reference evidence="3 4" key="1">
    <citation type="submission" date="2019-02" db="EMBL/GenBank/DDBJ databases">
        <title>Marinobacter halodurans sp. nov., a marine bacterium isolated from sea tidal flat.</title>
        <authorList>
            <person name="Yoo Y."/>
            <person name="Lee D.W."/>
            <person name="Kim B.S."/>
            <person name="Kim J.-J."/>
        </authorList>
    </citation>
    <scope>NUCLEOTIDE SEQUENCE [LARGE SCALE GENOMIC DNA]</scope>
    <source>
        <strain evidence="3 4">YJ-S3-2</strain>
    </source>
</reference>
<dbReference type="PROSITE" id="PS51186">
    <property type="entry name" value="GNAT"/>
    <property type="match status" value="1"/>
</dbReference>
<keyword evidence="1" id="KW-0812">Transmembrane</keyword>
<gene>
    <name evidence="3" type="ORF">EZI54_08435</name>
</gene>
<evidence type="ECO:0000259" key="2">
    <source>
        <dbReference type="PROSITE" id="PS51186"/>
    </source>
</evidence>
<feature type="transmembrane region" description="Helical" evidence="1">
    <location>
        <begin position="26"/>
        <end position="42"/>
    </location>
</feature>
<keyword evidence="1" id="KW-0472">Membrane</keyword>
<dbReference type="Proteomes" id="UP000313645">
    <property type="component" value="Unassembled WGS sequence"/>
</dbReference>
<dbReference type="EMBL" id="SJDL01000010">
    <property type="protein sequence ID" value="TBW56668.1"/>
    <property type="molecule type" value="Genomic_DNA"/>
</dbReference>
<feature type="domain" description="N-acetyltransferase" evidence="2">
    <location>
        <begin position="55"/>
        <end position="209"/>
    </location>
</feature>
<organism evidence="3 4">
    <name type="scientific">Marinobacter halodurans</name>
    <dbReference type="NCBI Taxonomy" id="2528979"/>
    <lineage>
        <taxon>Bacteria</taxon>
        <taxon>Pseudomonadati</taxon>
        <taxon>Pseudomonadota</taxon>
        <taxon>Gammaproteobacteria</taxon>
        <taxon>Pseudomonadales</taxon>
        <taxon>Marinobacteraceae</taxon>
        <taxon>Marinobacter</taxon>
    </lineage>
</organism>
<dbReference type="SUPFAM" id="SSF55729">
    <property type="entry name" value="Acyl-CoA N-acyltransferases (Nat)"/>
    <property type="match status" value="1"/>
</dbReference>
<protein>
    <submittedName>
        <fullName evidence="3">GNAT family N-acetyltransferase</fullName>
    </submittedName>
</protein>
<proteinExistence type="predicted"/>
<evidence type="ECO:0000313" key="4">
    <source>
        <dbReference type="Proteomes" id="UP000313645"/>
    </source>
</evidence>
<dbReference type="PANTHER" id="PTHR43451:SF1">
    <property type="entry name" value="ACETYLTRANSFERASE"/>
    <property type="match status" value="1"/>
</dbReference>
<accession>A0ABY1ZP02</accession>
<dbReference type="InterPro" id="IPR000182">
    <property type="entry name" value="GNAT_dom"/>
</dbReference>
<keyword evidence="1" id="KW-1133">Transmembrane helix</keyword>